<gene>
    <name evidence="7" type="ORF">ACFPT7_05125</name>
</gene>
<evidence type="ECO:0000256" key="5">
    <source>
        <dbReference type="ARBA" id="ARBA00022840"/>
    </source>
</evidence>
<keyword evidence="4" id="KW-0547">Nucleotide-binding</keyword>
<name>A0ABW1ECA3_9BACT</name>
<organism evidence="7 8">
    <name type="scientific">Acidicapsa dinghuensis</name>
    <dbReference type="NCBI Taxonomy" id="2218256"/>
    <lineage>
        <taxon>Bacteria</taxon>
        <taxon>Pseudomonadati</taxon>
        <taxon>Acidobacteriota</taxon>
        <taxon>Terriglobia</taxon>
        <taxon>Terriglobales</taxon>
        <taxon>Acidobacteriaceae</taxon>
        <taxon>Acidicapsa</taxon>
    </lineage>
</organism>
<dbReference type="EMBL" id="JBHSPH010000002">
    <property type="protein sequence ID" value="MFC5861665.1"/>
    <property type="molecule type" value="Genomic_DNA"/>
</dbReference>
<evidence type="ECO:0000256" key="4">
    <source>
        <dbReference type="ARBA" id="ARBA00022741"/>
    </source>
</evidence>
<evidence type="ECO:0000313" key="7">
    <source>
        <dbReference type="EMBL" id="MFC5861665.1"/>
    </source>
</evidence>
<dbReference type="InterPro" id="IPR050763">
    <property type="entry name" value="ABC_transporter_ATP-binding"/>
</dbReference>
<dbReference type="PANTHER" id="PTHR42711:SF5">
    <property type="entry name" value="ABC TRANSPORTER ATP-BINDING PROTEIN NATA"/>
    <property type="match status" value="1"/>
</dbReference>
<dbReference type="InterPro" id="IPR017871">
    <property type="entry name" value="ABC_transporter-like_CS"/>
</dbReference>
<dbReference type="GO" id="GO:0005524">
    <property type="term" value="F:ATP binding"/>
    <property type="evidence" value="ECO:0007669"/>
    <property type="project" value="UniProtKB-KW"/>
</dbReference>
<accession>A0ABW1ECA3</accession>
<dbReference type="Pfam" id="PF00005">
    <property type="entry name" value="ABC_tran"/>
    <property type="match status" value="1"/>
</dbReference>
<comment type="caution">
    <text evidence="7">The sequence shown here is derived from an EMBL/GenBank/DDBJ whole genome shotgun (WGS) entry which is preliminary data.</text>
</comment>
<dbReference type="SUPFAM" id="SSF52540">
    <property type="entry name" value="P-loop containing nucleoside triphosphate hydrolases"/>
    <property type="match status" value="1"/>
</dbReference>
<dbReference type="Proteomes" id="UP001596091">
    <property type="component" value="Unassembled WGS sequence"/>
</dbReference>
<dbReference type="SMART" id="SM00382">
    <property type="entry name" value="AAA"/>
    <property type="match status" value="1"/>
</dbReference>
<keyword evidence="2" id="KW-0813">Transport</keyword>
<dbReference type="PANTHER" id="PTHR42711">
    <property type="entry name" value="ABC TRANSPORTER ATP-BINDING PROTEIN"/>
    <property type="match status" value="1"/>
</dbReference>
<evidence type="ECO:0000256" key="1">
    <source>
        <dbReference type="ARBA" id="ARBA00005417"/>
    </source>
</evidence>
<dbReference type="PROSITE" id="PS00211">
    <property type="entry name" value="ABC_TRANSPORTER_1"/>
    <property type="match status" value="1"/>
</dbReference>
<dbReference type="RefSeq" id="WP_263337139.1">
    <property type="nucleotide sequence ID" value="NZ_JAGSYH010000004.1"/>
</dbReference>
<reference evidence="8" key="1">
    <citation type="journal article" date="2019" name="Int. J. Syst. Evol. Microbiol.">
        <title>The Global Catalogue of Microorganisms (GCM) 10K type strain sequencing project: providing services to taxonomists for standard genome sequencing and annotation.</title>
        <authorList>
            <consortium name="The Broad Institute Genomics Platform"/>
            <consortium name="The Broad Institute Genome Sequencing Center for Infectious Disease"/>
            <person name="Wu L."/>
            <person name="Ma J."/>
        </authorList>
    </citation>
    <scope>NUCLEOTIDE SEQUENCE [LARGE SCALE GENOMIC DNA]</scope>
    <source>
        <strain evidence="8">JCM 4087</strain>
    </source>
</reference>
<dbReference type="Gene3D" id="3.40.50.300">
    <property type="entry name" value="P-loop containing nucleotide triphosphate hydrolases"/>
    <property type="match status" value="1"/>
</dbReference>
<dbReference type="PROSITE" id="PS50893">
    <property type="entry name" value="ABC_TRANSPORTER_2"/>
    <property type="match status" value="1"/>
</dbReference>
<dbReference type="InterPro" id="IPR003439">
    <property type="entry name" value="ABC_transporter-like_ATP-bd"/>
</dbReference>
<dbReference type="InterPro" id="IPR027417">
    <property type="entry name" value="P-loop_NTPase"/>
</dbReference>
<sequence>MRGISPDAAEIPLPIPMNSYIVEIKALKKVYEGKQRVVALDGIDLEVRQGEIFGLLGPNGAGKTTTIGICTTRTLPTSGTVTINGIDVVAHPARARQFIGVVPQFNTLDRSLTIYENLYFHCRYFGMPHSEAKSRSNALLAQFLLSERGKAYPAQLSGGMAQRVQIARAIAHRPLVLFLDEPSAGLDPQSRIAMWEAVEGLRKEGITVVLTTHYMEEADALSDRVGIVDRGRMLALGTPQVLKDTHGARTVIDLKLRNIDGADSIAEKMKVLAGVDGAERIPEGVRVFAGNVDGLLPELIQVCSPLGLRDISIAEPSLETVFIHLTGRDLRE</sequence>
<proteinExistence type="inferred from homology"/>
<comment type="similarity">
    <text evidence="1">Belongs to the ABC transporter superfamily.</text>
</comment>
<keyword evidence="5 7" id="KW-0067">ATP-binding</keyword>
<dbReference type="InterPro" id="IPR003593">
    <property type="entry name" value="AAA+_ATPase"/>
</dbReference>
<feature type="domain" description="ABC transporter" evidence="6">
    <location>
        <begin position="22"/>
        <end position="255"/>
    </location>
</feature>
<keyword evidence="3" id="KW-0536">Nodulation</keyword>
<evidence type="ECO:0000256" key="2">
    <source>
        <dbReference type="ARBA" id="ARBA00022448"/>
    </source>
</evidence>
<evidence type="ECO:0000259" key="6">
    <source>
        <dbReference type="PROSITE" id="PS50893"/>
    </source>
</evidence>
<keyword evidence="8" id="KW-1185">Reference proteome</keyword>
<evidence type="ECO:0000256" key="3">
    <source>
        <dbReference type="ARBA" id="ARBA00022458"/>
    </source>
</evidence>
<protein>
    <submittedName>
        <fullName evidence="7">ABC transporter ATP-binding protein</fullName>
    </submittedName>
</protein>
<evidence type="ECO:0000313" key="8">
    <source>
        <dbReference type="Proteomes" id="UP001596091"/>
    </source>
</evidence>